<dbReference type="EMBL" id="LZJY01000322">
    <property type="protein sequence ID" value="OBH93533.1"/>
    <property type="molecule type" value="Genomic_DNA"/>
</dbReference>
<organism evidence="2 3">
    <name type="scientific">Mycobacterium scrofulaceum</name>
    <dbReference type="NCBI Taxonomy" id="1783"/>
    <lineage>
        <taxon>Bacteria</taxon>
        <taxon>Bacillati</taxon>
        <taxon>Actinomycetota</taxon>
        <taxon>Actinomycetes</taxon>
        <taxon>Mycobacteriales</taxon>
        <taxon>Mycobacteriaceae</taxon>
        <taxon>Mycobacterium</taxon>
    </lineage>
</organism>
<evidence type="ECO:0000256" key="1">
    <source>
        <dbReference type="SAM" id="MobiDB-lite"/>
    </source>
</evidence>
<sequence length="125" mass="12565">MTGCSSSKPASSGSSSAASSRSTTAATSSTTTASSDTSAANAPAAATLDSSQCVDVTGANVDLLAASDKDAARKAADTLERYNPPASVKDAIEHFVTTGGAHFDDPDYTKNNKTVDGWVKQVCPS</sequence>
<proteinExistence type="predicted"/>
<evidence type="ECO:0000313" key="2">
    <source>
        <dbReference type="EMBL" id="OBH93533.1"/>
    </source>
</evidence>
<name>A0A1A2UWW8_MYCSC</name>
<evidence type="ECO:0000313" key="3">
    <source>
        <dbReference type="Proteomes" id="UP000092207"/>
    </source>
</evidence>
<protein>
    <submittedName>
        <fullName evidence="2">Uncharacterized protein</fullName>
    </submittedName>
</protein>
<feature type="region of interest" description="Disordered" evidence="1">
    <location>
        <begin position="1"/>
        <end position="49"/>
    </location>
</feature>
<gene>
    <name evidence="2" type="ORF">A5679_22530</name>
</gene>
<dbReference type="AlphaFoldDB" id="A0A1A2UWW8"/>
<comment type="caution">
    <text evidence="2">The sequence shown here is derived from an EMBL/GenBank/DDBJ whole genome shotgun (WGS) entry which is preliminary data.</text>
</comment>
<accession>A0A1A2UWW8</accession>
<reference evidence="2 3" key="1">
    <citation type="submission" date="2016-06" db="EMBL/GenBank/DDBJ databases">
        <authorList>
            <person name="Kjaerup R.B."/>
            <person name="Dalgaard T.S."/>
            <person name="Juul-Madsen H.R."/>
        </authorList>
    </citation>
    <scope>NUCLEOTIDE SEQUENCE [LARGE SCALE GENOMIC DNA]</scope>
    <source>
        <strain evidence="2 3">E2838</strain>
    </source>
</reference>
<dbReference type="Proteomes" id="UP000092207">
    <property type="component" value="Unassembled WGS sequence"/>
</dbReference>